<evidence type="ECO:0000256" key="6">
    <source>
        <dbReference type="ARBA" id="ARBA00023004"/>
    </source>
</evidence>
<protein>
    <recommendedName>
        <fullName evidence="11">Cytochrome P450</fullName>
    </recommendedName>
</protein>
<comment type="cofactor">
    <cofactor evidence="1 8">
        <name>heme</name>
        <dbReference type="ChEBI" id="CHEBI:30413"/>
    </cofactor>
</comment>
<dbReference type="GO" id="GO:0016705">
    <property type="term" value="F:oxidoreductase activity, acting on paired donors, with incorporation or reduction of molecular oxygen"/>
    <property type="evidence" value="ECO:0007669"/>
    <property type="project" value="InterPro"/>
</dbReference>
<keyword evidence="4 8" id="KW-0479">Metal-binding</keyword>
<name>A0AA38XDU2_9EURO</name>
<comment type="similarity">
    <text evidence="2">Belongs to the cytochrome P450 family.</text>
</comment>
<proteinExistence type="inferred from homology"/>
<dbReference type="InterPro" id="IPR036396">
    <property type="entry name" value="Cyt_P450_sf"/>
</dbReference>
<comment type="caution">
    <text evidence="9">The sequence shown here is derived from an EMBL/GenBank/DDBJ whole genome shotgun (WGS) entry which is preliminary data.</text>
</comment>
<organism evidence="9 10">
    <name type="scientific">Cladophialophora chaetospira</name>
    <dbReference type="NCBI Taxonomy" id="386627"/>
    <lineage>
        <taxon>Eukaryota</taxon>
        <taxon>Fungi</taxon>
        <taxon>Dikarya</taxon>
        <taxon>Ascomycota</taxon>
        <taxon>Pezizomycotina</taxon>
        <taxon>Eurotiomycetes</taxon>
        <taxon>Chaetothyriomycetidae</taxon>
        <taxon>Chaetothyriales</taxon>
        <taxon>Herpotrichiellaceae</taxon>
        <taxon>Cladophialophora</taxon>
    </lineage>
</organism>
<evidence type="ECO:0000256" key="7">
    <source>
        <dbReference type="ARBA" id="ARBA00023033"/>
    </source>
</evidence>
<evidence type="ECO:0000313" key="9">
    <source>
        <dbReference type="EMBL" id="KAJ9611646.1"/>
    </source>
</evidence>
<keyword evidence="6 8" id="KW-0408">Iron</keyword>
<keyword evidence="7" id="KW-0503">Monooxygenase</keyword>
<sequence>MVLYILFSLPALLVLYRSYNLLKNYIIARSLKLPLIVLPASFDDPLWMLCRPLFWWVEYLPLGLGDWYAYTDLGWPIPDGLKTVSKLGETFVLVTPTRNQICTAYPGASDVIYKDNKTWIMPEPFSQVFTYYGQNVSSLNGPDWQRHRKITAPAFNDQTMRYVWEESMERTNKDLQFLVNGRCTLAEMRTDFSLLAMNVLATVGFGQETALATVPSGHRLSLMESLGFILKNVLIMIIFAGLKAPDFILPPMLRQLKLSVSEFRMYMEEAVLRNLQEKKSSRPSLLQSMVNANEAEKNQQQVPSGKPSYLTDSELYGNLFVFNLAGFETTAGTMTFALPYLALHPEMQDWITEEIDKFFTPTGSAKYQETYPKLVRCMAFMYETLRLAGHAPQMIRTPTVPAEIPIASENDDTATITSVTVQPNTLITAHFYALHLSPRWGSDAHAFNPKRFIVTNSEGEGELATPSDKGLSAMFMPWVIGPRVCPGKKFSQVEFVAVIAQILSQYRVGIDVREEKGETLEQARARLSSVLEEKYFNISAHIKRPGDAGLRFVRRH</sequence>
<dbReference type="GO" id="GO:0004497">
    <property type="term" value="F:monooxygenase activity"/>
    <property type="evidence" value="ECO:0007669"/>
    <property type="project" value="UniProtKB-KW"/>
</dbReference>
<evidence type="ECO:0000313" key="10">
    <source>
        <dbReference type="Proteomes" id="UP001172673"/>
    </source>
</evidence>
<keyword evidence="3 8" id="KW-0349">Heme</keyword>
<evidence type="ECO:0000256" key="3">
    <source>
        <dbReference type="ARBA" id="ARBA00022617"/>
    </source>
</evidence>
<dbReference type="EMBL" id="JAPDRK010000006">
    <property type="protein sequence ID" value="KAJ9611646.1"/>
    <property type="molecule type" value="Genomic_DNA"/>
</dbReference>
<dbReference type="PRINTS" id="PR00463">
    <property type="entry name" value="EP450I"/>
</dbReference>
<evidence type="ECO:0000256" key="1">
    <source>
        <dbReference type="ARBA" id="ARBA00001971"/>
    </source>
</evidence>
<dbReference type="AlphaFoldDB" id="A0AA38XDU2"/>
<dbReference type="PANTHER" id="PTHR24292">
    <property type="entry name" value="CYTOCHROME P450"/>
    <property type="match status" value="1"/>
</dbReference>
<keyword evidence="5" id="KW-0560">Oxidoreductase</keyword>
<evidence type="ECO:0000256" key="5">
    <source>
        <dbReference type="ARBA" id="ARBA00023002"/>
    </source>
</evidence>
<dbReference type="Pfam" id="PF00067">
    <property type="entry name" value="p450"/>
    <property type="match status" value="1"/>
</dbReference>
<dbReference type="SUPFAM" id="SSF48264">
    <property type="entry name" value="Cytochrome P450"/>
    <property type="match status" value="1"/>
</dbReference>
<evidence type="ECO:0000256" key="2">
    <source>
        <dbReference type="ARBA" id="ARBA00010617"/>
    </source>
</evidence>
<reference evidence="9" key="1">
    <citation type="submission" date="2022-10" db="EMBL/GenBank/DDBJ databases">
        <title>Culturing micro-colonial fungi from biological soil crusts in the Mojave desert and describing Neophaeococcomyces mojavensis, and introducing the new genera and species Taxawa tesnikishii.</title>
        <authorList>
            <person name="Kurbessoian T."/>
            <person name="Stajich J.E."/>
        </authorList>
    </citation>
    <scope>NUCLEOTIDE SEQUENCE</scope>
    <source>
        <strain evidence="9">TK_41</strain>
    </source>
</reference>
<evidence type="ECO:0000256" key="8">
    <source>
        <dbReference type="PIRSR" id="PIRSR602401-1"/>
    </source>
</evidence>
<feature type="binding site" description="axial binding residue" evidence="8">
    <location>
        <position position="485"/>
    </location>
    <ligand>
        <name>heme</name>
        <dbReference type="ChEBI" id="CHEBI:30413"/>
    </ligand>
    <ligandPart>
        <name>Fe</name>
        <dbReference type="ChEBI" id="CHEBI:18248"/>
    </ligandPart>
</feature>
<evidence type="ECO:0000256" key="4">
    <source>
        <dbReference type="ARBA" id="ARBA00022723"/>
    </source>
</evidence>
<dbReference type="PANTHER" id="PTHR24292:SF102">
    <property type="entry name" value="CYTOCHROME P450 FAMILY-RELATED"/>
    <property type="match status" value="1"/>
</dbReference>
<accession>A0AA38XDU2</accession>
<dbReference type="PRINTS" id="PR00385">
    <property type="entry name" value="P450"/>
</dbReference>
<dbReference type="InterPro" id="IPR002401">
    <property type="entry name" value="Cyt_P450_E_grp-I"/>
</dbReference>
<gene>
    <name evidence="9" type="ORF">H2200_004830</name>
</gene>
<keyword evidence="10" id="KW-1185">Reference proteome</keyword>
<dbReference type="InterPro" id="IPR050476">
    <property type="entry name" value="Insect_CytP450_Detox"/>
</dbReference>
<dbReference type="GO" id="GO:0005506">
    <property type="term" value="F:iron ion binding"/>
    <property type="evidence" value="ECO:0007669"/>
    <property type="project" value="InterPro"/>
</dbReference>
<evidence type="ECO:0008006" key="11">
    <source>
        <dbReference type="Google" id="ProtNLM"/>
    </source>
</evidence>
<dbReference type="GO" id="GO:0020037">
    <property type="term" value="F:heme binding"/>
    <property type="evidence" value="ECO:0007669"/>
    <property type="project" value="InterPro"/>
</dbReference>
<dbReference type="Proteomes" id="UP001172673">
    <property type="component" value="Unassembled WGS sequence"/>
</dbReference>
<dbReference type="Gene3D" id="1.10.630.10">
    <property type="entry name" value="Cytochrome P450"/>
    <property type="match status" value="1"/>
</dbReference>
<dbReference type="InterPro" id="IPR001128">
    <property type="entry name" value="Cyt_P450"/>
</dbReference>